<dbReference type="RefSeq" id="WP_281929482.1">
    <property type="nucleotide sequence ID" value="NZ_AP027142.1"/>
</dbReference>
<evidence type="ECO:0000259" key="1">
    <source>
        <dbReference type="Pfam" id="PF00501"/>
    </source>
</evidence>
<evidence type="ECO:0000313" key="2">
    <source>
        <dbReference type="EMBL" id="BDV35955.1"/>
    </source>
</evidence>
<feature type="domain" description="AMP-dependent synthetase/ligase" evidence="1">
    <location>
        <begin position="38"/>
        <end position="153"/>
    </location>
</feature>
<name>A0ABM8ED62_9HYPH</name>
<evidence type="ECO:0000313" key="3">
    <source>
        <dbReference type="Proteomes" id="UP001317629"/>
    </source>
</evidence>
<dbReference type="EMBL" id="AP027142">
    <property type="protein sequence ID" value="BDV35955.1"/>
    <property type="molecule type" value="Genomic_DNA"/>
</dbReference>
<dbReference type="SUPFAM" id="SSF56801">
    <property type="entry name" value="Acetyl-CoA synthetase-like"/>
    <property type="match status" value="1"/>
</dbReference>
<dbReference type="InterPro" id="IPR042099">
    <property type="entry name" value="ANL_N_sf"/>
</dbReference>
<keyword evidence="3" id="KW-1185">Reference proteome</keyword>
<gene>
    <name evidence="2" type="ORF">SS37A_34840</name>
</gene>
<dbReference type="Proteomes" id="UP001317629">
    <property type="component" value="Chromosome"/>
</dbReference>
<dbReference type="Gene3D" id="3.40.50.12780">
    <property type="entry name" value="N-terminal domain of ligase-like"/>
    <property type="match status" value="1"/>
</dbReference>
<dbReference type="InterPro" id="IPR000873">
    <property type="entry name" value="AMP-dep_synth/lig_dom"/>
</dbReference>
<proteinExistence type="predicted"/>
<accession>A0ABM8ED62</accession>
<reference evidence="2 3" key="1">
    <citation type="journal article" date="2023" name="Int. J. Syst. Evol. Microbiol.">
        <title>Methylocystis iwaonis sp. nov., a type II methane-oxidizing bacterium from surface soil of a rice paddy field in Japan, and emended description of the genus Methylocystis (ex Whittenbury et al. 1970) Bowman et al. 1993.</title>
        <authorList>
            <person name="Kaise H."/>
            <person name="Sawadogo J.B."/>
            <person name="Alam M.S."/>
            <person name="Ueno C."/>
            <person name="Dianou D."/>
            <person name="Shinjo R."/>
            <person name="Asakawa S."/>
        </authorList>
    </citation>
    <scope>NUCLEOTIDE SEQUENCE [LARGE SCALE GENOMIC DNA]</scope>
    <source>
        <strain evidence="2 3">SS37A-Re</strain>
    </source>
</reference>
<dbReference type="Pfam" id="PF00501">
    <property type="entry name" value="AMP-binding"/>
    <property type="match status" value="1"/>
</dbReference>
<sequence>MTARAAVSEREEAALVRAHPLTQFGFDALVAGAARPRPGGLAFLDDVDGAVDQVTYADLYQRVGACLSKLRALDLARGERILICSPSGAQAFVALVGALAAGLAPTLAPMPLPQWRAAIAHGAKTLQIGALFAPAQICGLDFEEALLDIAADTPSLRVIGALHGALDGAADFSAQALAAQMSPRVPLSEDWSDDERFDVGALDERGNVRFASQGALLGAALDLVRATRAAREAPILSLYAPSSLAALVAGPLAALLAGAPLHFLAPFTTARFLETLDALGSARLIAPVSILADLVRAGLLDNGAIAAVVALGDGAACVGDSQERCPIIALRAEDDAFVLRRL</sequence>
<organism evidence="2 3">
    <name type="scientific">Methylocystis iwaonis</name>
    <dbReference type="NCBI Taxonomy" id="2885079"/>
    <lineage>
        <taxon>Bacteria</taxon>
        <taxon>Pseudomonadati</taxon>
        <taxon>Pseudomonadota</taxon>
        <taxon>Alphaproteobacteria</taxon>
        <taxon>Hyphomicrobiales</taxon>
        <taxon>Methylocystaceae</taxon>
        <taxon>Methylocystis</taxon>
    </lineage>
</organism>
<protein>
    <recommendedName>
        <fullName evidence="1">AMP-dependent synthetase/ligase domain-containing protein</fullName>
    </recommendedName>
</protein>